<dbReference type="SUPFAM" id="SSF50630">
    <property type="entry name" value="Acid proteases"/>
    <property type="match status" value="1"/>
</dbReference>
<keyword evidence="7" id="KW-0460">Magnesium</keyword>
<comment type="cofactor">
    <cofactor evidence="1">
        <name>Mn(2+)</name>
        <dbReference type="ChEBI" id="CHEBI:29035"/>
    </cofactor>
</comment>
<keyword evidence="9" id="KW-0464">Manganese</keyword>
<keyword evidence="5 12" id="KW-0547">Nucleotide-binding</keyword>
<dbReference type="Gene3D" id="3.30.1490.20">
    <property type="entry name" value="ATP-grasp fold, A domain"/>
    <property type="match status" value="1"/>
</dbReference>
<dbReference type="InterPro" id="IPR041107">
    <property type="entry name" value="Rimk_N"/>
</dbReference>
<dbReference type="KEGG" id="llp:GH975_05940"/>
<dbReference type="SUPFAM" id="SSF56059">
    <property type="entry name" value="Glutathione synthetase ATP-binding domain-like"/>
    <property type="match status" value="1"/>
</dbReference>
<dbReference type="OrthoDB" id="3865600at2"/>
<sequence>MAFTLGWEEWLSLPGLGLPAIRAKVDTGAKTSALHATVIEPFGPASKPQVRFLIQPDPEDPTLEITCSANVIDQRQVTSSNGQTEMRYVIEADVEMGDRRWPIEVTLTNRENMAYRMLLGRSAISEDMLVDPNSSLVQPTLSFSAYKGTRRKRPVKRPLRIALLSREPGNYSNRRLVEAAEARGHVIEVLDTNRCYMRITSNMAEVHYDGKVLPRFDAVIPRIGASVTAYGAAVLRQFAATGAYCLNDAAGIVASRDKLLAHQILAQARIPMPVTAFANSPKVTRDLINLAGEAPVVVKLQQSTQGRGVVLAETRKAAESLIDAFRGLEANFLVQSFIKEASGADTRLLVIGNKVVGAMQRQAQEGEFRSNLHRGGQALAIKASKEQMSIARKATRQLGLAVAGVDLVDSADGPLVLEVNSSPGLQGIEAASGADIASLVIQHIERHVRTLGPARDVKATRTPSE</sequence>
<keyword evidence="4" id="KW-0479">Metal-binding</keyword>
<evidence type="ECO:0000313" key="14">
    <source>
        <dbReference type="EMBL" id="QGG80138.1"/>
    </source>
</evidence>
<gene>
    <name evidence="14" type="primary">rimK</name>
    <name evidence="14" type="ORF">GH975_05940</name>
</gene>
<proteinExistence type="inferred from homology"/>
<dbReference type="GO" id="GO:0005840">
    <property type="term" value="C:ribosome"/>
    <property type="evidence" value="ECO:0007669"/>
    <property type="project" value="UniProtKB-KW"/>
</dbReference>
<protein>
    <recommendedName>
        <fullName evidence="11">Probable alpha-L-glutamate ligase</fullName>
    </recommendedName>
</protein>
<evidence type="ECO:0000256" key="3">
    <source>
        <dbReference type="ARBA" id="ARBA00022598"/>
    </source>
</evidence>
<dbReference type="FunFam" id="3.30.1490.20:FF:000005">
    <property type="entry name" value="Probable alpha-L-glutamate ligase 1"/>
    <property type="match status" value="1"/>
</dbReference>
<dbReference type="AlphaFoldDB" id="A0A5Q2Q7V0"/>
<dbReference type="Gene3D" id="3.40.50.20">
    <property type="match status" value="1"/>
</dbReference>
<dbReference type="Pfam" id="PF18030">
    <property type="entry name" value="Rimk_N"/>
    <property type="match status" value="1"/>
</dbReference>
<name>A0A5Q2Q7V0_9GAMM</name>
<keyword evidence="14" id="KW-0687">Ribonucleoprotein</keyword>
<keyword evidence="6 12" id="KW-0067">ATP-binding</keyword>
<evidence type="ECO:0000256" key="8">
    <source>
        <dbReference type="ARBA" id="ARBA00022917"/>
    </source>
</evidence>
<dbReference type="GO" id="GO:0009432">
    <property type="term" value="P:SOS response"/>
    <property type="evidence" value="ECO:0007669"/>
    <property type="project" value="TreeGrafter"/>
</dbReference>
<dbReference type="GO" id="GO:0018169">
    <property type="term" value="F:ribosomal S6-glutamic acid ligase activity"/>
    <property type="evidence" value="ECO:0007669"/>
    <property type="project" value="TreeGrafter"/>
</dbReference>
<dbReference type="Proteomes" id="UP000388235">
    <property type="component" value="Chromosome"/>
</dbReference>
<dbReference type="NCBIfam" id="TIGR00768">
    <property type="entry name" value="rimK_fam"/>
    <property type="match status" value="1"/>
</dbReference>
<dbReference type="InterPro" id="IPR021109">
    <property type="entry name" value="Peptidase_aspartic_dom_sf"/>
</dbReference>
<dbReference type="InterPro" id="IPR013651">
    <property type="entry name" value="ATP-grasp_RimK-type"/>
</dbReference>
<comment type="similarity">
    <text evidence="10">In the C-terminal section; belongs to the RimK family.</text>
</comment>
<dbReference type="GO" id="GO:0005524">
    <property type="term" value="F:ATP binding"/>
    <property type="evidence" value="ECO:0007669"/>
    <property type="project" value="UniProtKB-UniRule"/>
</dbReference>
<reference evidence="14 15" key="1">
    <citation type="submission" date="2019-11" db="EMBL/GenBank/DDBJ databases">
        <authorList>
            <person name="Khan S.A."/>
            <person name="Jeon C.O."/>
            <person name="Chun B.H."/>
        </authorList>
    </citation>
    <scope>NUCLEOTIDE SEQUENCE [LARGE SCALE GENOMIC DNA]</scope>
    <source>
        <strain evidence="14 15">IMCC 1097</strain>
    </source>
</reference>
<dbReference type="InterPro" id="IPR011761">
    <property type="entry name" value="ATP-grasp"/>
</dbReference>
<evidence type="ECO:0000256" key="4">
    <source>
        <dbReference type="ARBA" id="ARBA00022723"/>
    </source>
</evidence>
<evidence type="ECO:0000256" key="7">
    <source>
        <dbReference type="ARBA" id="ARBA00022842"/>
    </source>
</evidence>
<dbReference type="GO" id="GO:0046872">
    <property type="term" value="F:metal ion binding"/>
    <property type="evidence" value="ECO:0007669"/>
    <property type="project" value="UniProtKB-KW"/>
</dbReference>
<dbReference type="PANTHER" id="PTHR21621">
    <property type="entry name" value="RIBOSOMAL PROTEIN S6 MODIFICATION PROTEIN"/>
    <property type="match status" value="1"/>
</dbReference>
<evidence type="ECO:0000256" key="12">
    <source>
        <dbReference type="PROSITE-ProRule" id="PRU00409"/>
    </source>
</evidence>
<evidence type="ECO:0000259" key="13">
    <source>
        <dbReference type="PROSITE" id="PS50975"/>
    </source>
</evidence>
<accession>A0A5Q2Q7V0</accession>
<dbReference type="PROSITE" id="PS50975">
    <property type="entry name" value="ATP_GRASP"/>
    <property type="match status" value="1"/>
</dbReference>
<dbReference type="InterPro" id="IPR013815">
    <property type="entry name" value="ATP_grasp_subdomain_1"/>
</dbReference>
<organism evidence="14 15">
    <name type="scientific">Litorivicinus lipolyticus</name>
    <dbReference type="NCBI Taxonomy" id="418701"/>
    <lineage>
        <taxon>Bacteria</taxon>
        <taxon>Pseudomonadati</taxon>
        <taxon>Pseudomonadota</taxon>
        <taxon>Gammaproteobacteria</taxon>
        <taxon>Oceanospirillales</taxon>
        <taxon>Litorivicinaceae</taxon>
        <taxon>Litorivicinus</taxon>
    </lineage>
</organism>
<keyword evidence="8" id="KW-0648">Protein biosynthesis</keyword>
<evidence type="ECO:0000256" key="10">
    <source>
        <dbReference type="ARBA" id="ARBA00061239"/>
    </source>
</evidence>
<dbReference type="PANTHER" id="PTHR21621:SF7">
    <property type="entry name" value="RIBOSOMAL PROTEIN BS6--L-GLUTAMATE LIGASE"/>
    <property type="match status" value="1"/>
</dbReference>
<comment type="cofactor">
    <cofactor evidence="2">
        <name>Mg(2+)</name>
        <dbReference type="ChEBI" id="CHEBI:18420"/>
    </cofactor>
</comment>
<dbReference type="Gene3D" id="3.30.470.20">
    <property type="entry name" value="ATP-grasp fold, B domain"/>
    <property type="match status" value="1"/>
</dbReference>
<evidence type="ECO:0000256" key="1">
    <source>
        <dbReference type="ARBA" id="ARBA00001936"/>
    </source>
</evidence>
<evidence type="ECO:0000256" key="5">
    <source>
        <dbReference type="ARBA" id="ARBA00022741"/>
    </source>
</evidence>
<feature type="domain" description="ATP-grasp" evidence="13">
    <location>
        <begin position="262"/>
        <end position="445"/>
    </location>
</feature>
<keyword evidence="3 14" id="KW-0436">Ligase</keyword>
<evidence type="ECO:0000256" key="11">
    <source>
        <dbReference type="ARBA" id="ARBA00072141"/>
    </source>
</evidence>
<keyword evidence="15" id="KW-1185">Reference proteome</keyword>
<dbReference type="InterPro" id="IPR008503">
    <property type="entry name" value="Asp_endopeptidase"/>
</dbReference>
<dbReference type="EMBL" id="CP045871">
    <property type="protein sequence ID" value="QGG80138.1"/>
    <property type="molecule type" value="Genomic_DNA"/>
</dbReference>
<dbReference type="Pfam" id="PF05618">
    <property type="entry name" value="Zn_protease"/>
    <property type="match status" value="1"/>
</dbReference>
<dbReference type="GO" id="GO:0005737">
    <property type="term" value="C:cytoplasm"/>
    <property type="evidence" value="ECO:0007669"/>
    <property type="project" value="TreeGrafter"/>
</dbReference>
<dbReference type="GO" id="GO:0006412">
    <property type="term" value="P:translation"/>
    <property type="evidence" value="ECO:0007669"/>
    <property type="project" value="UniProtKB-KW"/>
</dbReference>
<evidence type="ECO:0000256" key="2">
    <source>
        <dbReference type="ARBA" id="ARBA00001946"/>
    </source>
</evidence>
<dbReference type="NCBIfam" id="NF007764">
    <property type="entry name" value="PRK10446.1"/>
    <property type="match status" value="1"/>
</dbReference>
<evidence type="ECO:0000256" key="9">
    <source>
        <dbReference type="ARBA" id="ARBA00023211"/>
    </source>
</evidence>
<evidence type="ECO:0000256" key="6">
    <source>
        <dbReference type="ARBA" id="ARBA00022840"/>
    </source>
</evidence>
<dbReference type="Pfam" id="PF08443">
    <property type="entry name" value="RimK"/>
    <property type="match status" value="1"/>
</dbReference>
<keyword evidence="14" id="KW-0689">Ribosomal protein</keyword>
<evidence type="ECO:0000313" key="15">
    <source>
        <dbReference type="Proteomes" id="UP000388235"/>
    </source>
</evidence>
<dbReference type="InterPro" id="IPR004666">
    <property type="entry name" value="Rp_bS6_RimK/Lys_biosynth_LsyX"/>
</dbReference>
<dbReference type="Gene3D" id="2.40.70.10">
    <property type="entry name" value="Acid Proteases"/>
    <property type="match status" value="1"/>
</dbReference>